<protein>
    <recommendedName>
        <fullName evidence="4">TIGR02185 family protein</fullName>
    </recommendedName>
</protein>
<evidence type="ECO:0000313" key="2">
    <source>
        <dbReference type="EMBL" id="EFC05681.1"/>
    </source>
</evidence>
<keyword evidence="1" id="KW-1133">Transmembrane helix</keyword>
<dbReference type="STRING" id="679192.HMPREF9013_0286"/>
<feature type="transmembrane region" description="Helical" evidence="1">
    <location>
        <begin position="65"/>
        <end position="92"/>
    </location>
</feature>
<gene>
    <name evidence="2" type="ORF">HMPREF9013_0286</name>
</gene>
<dbReference type="eggNOG" id="ENOG502Z8PK">
    <property type="taxonomic scope" value="Bacteria"/>
</dbReference>
<dbReference type="InterPro" id="IPR011733">
    <property type="entry name" value="CHP02185_IM"/>
</dbReference>
<organism evidence="2 3">
    <name type="scientific">Bulleidia extructa W1219</name>
    <dbReference type="NCBI Taxonomy" id="679192"/>
    <lineage>
        <taxon>Bacteria</taxon>
        <taxon>Bacillati</taxon>
        <taxon>Bacillota</taxon>
        <taxon>Erysipelotrichia</taxon>
        <taxon>Erysipelotrichales</taxon>
        <taxon>Erysipelotrichaceae</taxon>
        <taxon>Bulleidia</taxon>
    </lineage>
</organism>
<reference evidence="3" key="1">
    <citation type="submission" date="2009-12" db="EMBL/GenBank/DDBJ databases">
        <title>Sequence of Clostridiales genomosp. BVAB3 str. UPII9-5.</title>
        <authorList>
            <person name="Madupu R."/>
            <person name="Durkin A.S."/>
            <person name="Torralba M."/>
            <person name="Methe B."/>
            <person name="Sutton G.G."/>
            <person name="Strausberg R.L."/>
            <person name="Nelson K.E."/>
        </authorList>
    </citation>
    <scope>NUCLEOTIDE SEQUENCE [LARGE SCALE GENOMIC DNA]</scope>
    <source>
        <strain evidence="3">W1219</strain>
    </source>
</reference>
<feature type="transmembrane region" description="Helical" evidence="1">
    <location>
        <begin position="155"/>
        <end position="177"/>
    </location>
</feature>
<name>D2MP61_9FIRM</name>
<evidence type="ECO:0000313" key="3">
    <source>
        <dbReference type="Proteomes" id="UP000005017"/>
    </source>
</evidence>
<dbReference type="EMBL" id="ADFR01000008">
    <property type="protein sequence ID" value="EFC05681.1"/>
    <property type="molecule type" value="Genomic_DNA"/>
</dbReference>
<sequence length="197" mass="21575">MNKNSLKVKDIVTVTLLSLCNILIFSLGTFMYATPMTILLTPVMYSLLQGVVFFVIGVKVRKKGAFLIYSFIQGVIAFYPPYILMFMISGLIAELLLYKHGYGNLTSIGISYVIQQTLASIGSVIYPYTVALNKTLGSIKGKELVSNITKAGEMIASWGSLILLVLVIVAATIGAYIGNKVVKKHILEKEVNTQELL</sequence>
<dbReference type="OrthoDB" id="9781459at2"/>
<feature type="transmembrane region" description="Helical" evidence="1">
    <location>
        <begin position="39"/>
        <end position="58"/>
    </location>
</feature>
<accession>D2MP61</accession>
<keyword evidence="1" id="KW-0812">Transmembrane</keyword>
<proteinExistence type="predicted"/>
<dbReference type="AlphaFoldDB" id="D2MP61"/>
<dbReference type="Proteomes" id="UP000005017">
    <property type="component" value="Unassembled WGS sequence"/>
</dbReference>
<dbReference type="NCBIfam" id="TIGR02185">
    <property type="entry name" value="Trep_Strep"/>
    <property type="match status" value="1"/>
</dbReference>
<evidence type="ECO:0008006" key="4">
    <source>
        <dbReference type="Google" id="ProtNLM"/>
    </source>
</evidence>
<comment type="caution">
    <text evidence="2">The sequence shown here is derived from an EMBL/GenBank/DDBJ whole genome shotgun (WGS) entry which is preliminary data.</text>
</comment>
<dbReference type="Pfam" id="PF09605">
    <property type="entry name" value="Trep_Strep"/>
    <property type="match status" value="1"/>
</dbReference>
<evidence type="ECO:0000256" key="1">
    <source>
        <dbReference type="SAM" id="Phobius"/>
    </source>
</evidence>
<keyword evidence="1" id="KW-0472">Membrane</keyword>
<keyword evidence="3" id="KW-1185">Reference proteome</keyword>
<dbReference type="RefSeq" id="WP_006627182.1">
    <property type="nucleotide sequence ID" value="NZ_ADFR01000008.1"/>
</dbReference>
<feature type="transmembrane region" description="Helical" evidence="1">
    <location>
        <begin position="12"/>
        <end position="33"/>
    </location>
</feature>